<dbReference type="GO" id="GO:0015031">
    <property type="term" value="P:protein transport"/>
    <property type="evidence" value="ECO:0007669"/>
    <property type="project" value="UniProtKB-KW"/>
</dbReference>
<feature type="domain" description="T-SNARE coiled-coil homology" evidence="7">
    <location>
        <begin position="223"/>
        <end position="285"/>
    </location>
</feature>
<evidence type="ECO:0000256" key="5">
    <source>
        <dbReference type="SAM" id="Coils"/>
    </source>
</evidence>
<evidence type="ECO:0000256" key="1">
    <source>
        <dbReference type="ARBA" id="ARBA00009480"/>
    </source>
</evidence>
<dbReference type="SUPFAM" id="SSF58038">
    <property type="entry name" value="SNARE fusion complex"/>
    <property type="match status" value="2"/>
</dbReference>
<sequence length="287" mass="32521">MSDFKRLKSRKGKSLYDDDDDDDVDDFTFLNHPKHGNAGYLLGGNYDFPPPQHSSSRQQQISDEIRRMEERTIQSSERSLGILSETENIGIATAEELIHQREQLQNAESKVDDTNRTLRTTQKHINSIKSVFGGIKNYFSKTPDQPKLGPSNSVVPPASSSKLESVMENSKNECSAKKYTHPALRTRGLEFPDDFETIDDRLKFLHASSARVNSQSPSQLRYQDFQLKLDKNLSEMSFGIGRLKGLASELGNEIEDQDALLVRLSEKVENANMGVEKQNKQMRQILK</sequence>
<evidence type="ECO:0000313" key="8">
    <source>
        <dbReference type="EnsemblMetazoa" id="SMAR003540-PA"/>
    </source>
</evidence>
<accession>T1IR56</accession>
<dbReference type="AlphaFoldDB" id="T1IR56"/>
<evidence type="ECO:0000256" key="4">
    <source>
        <dbReference type="ARBA" id="ARBA00023054"/>
    </source>
</evidence>
<evidence type="ECO:0000259" key="7">
    <source>
        <dbReference type="PROSITE" id="PS50192"/>
    </source>
</evidence>
<feature type="region of interest" description="Disordered" evidence="6">
    <location>
        <begin position="1"/>
        <end position="24"/>
    </location>
</feature>
<evidence type="ECO:0000313" key="9">
    <source>
        <dbReference type="Proteomes" id="UP000014500"/>
    </source>
</evidence>
<keyword evidence="2" id="KW-0813">Transport</keyword>
<feature type="coiled-coil region" evidence="5">
    <location>
        <begin position="97"/>
        <end position="124"/>
    </location>
</feature>
<dbReference type="CDD" id="cd15887">
    <property type="entry name" value="SNARE_SNAP29N"/>
    <property type="match status" value="1"/>
</dbReference>
<dbReference type="eggNOG" id="KOG3065">
    <property type="taxonomic scope" value="Eukaryota"/>
</dbReference>
<dbReference type="PhylomeDB" id="T1IR56"/>
<dbReference type="GO" id="GO:0031201">
    <property type="term" value="C:SNARE complex"/>
    <property type="evidence" value="ECO:0007669"/>
    <property type="project" value="TreeGrafter"/>
</dbReference>
<dbReference type="CDD" id="cd15856">
    <property type="entry name" value="SNARE_SNAP29C"/>
    <property type="match status" value="1"/>
</dbReference>
<dbReference type="Gene3D" id="1.20.5.110">
    <property type="match status" value="2"/>
</dbReference>
<dbReference type="EMBL" id="AFFK01018464">
    <property type="status" value="NOT_ANNOTATED_CDS"/>
    <property type="molecule type" value="Genomic_DNA"/>
</dbReference>
<keyword evidence="4 5" id="KW-0175">Coiled coil</keyword>
<dbReference type="HOGENOM" id="CLU_069907_0_0_1"/>
<organism evidence="8 9">
    <name type="scientific">Strigamia maritima</name>
    <name type="common">European centipede</name>
    <name type="synonym">Geophilus maritimus</name>
    <dbReference type="NCBI Taxonomy" id="126957"/>
    <lineage>
        <taxon>Eukaryota</taxon>
        <taxon>Metazoa</taxon>
        <taxon>Ecdysozoa</taxon>
        <taxon>Arthropoda</taxon>
        <taxon>Myriapoda</taxon>
        <taxon>Chilopoda</taxon>
        <taxon>Pleurostigmophora</taxon>
        <taxon>Geophilomorpha</taxon>
        <taxon>Linotaeniidae</taxon>
        <taxon>Strigamia</taxon>
    </lineage>
</organism>
<dbReference type="GO" id="GO:0005484">
    <property type="term" value="F:SNAP receptor activity"/>
    <property type="evidence" value="ECO:0007669"/>
    <property type="project" value="TreeGrafter"/>
</dbReference>
<dbReference type="GO" id="GO:0016082">
    <property type="term" value="P:synaptic vesicle priming"/>
    <property type="evidence" value="ECO:0007669"/>
    <property type="project" value="TreeGrafter"/>
</dbReference>
<keyword evidence="3" id="KW-0653">Protein transport</keyword>
<feature type="domain" description="T-SNARE coiled-coil homology" evidence="7">
    <location>
        <begin position="66"/>
        <end position="128"/>
    </location>
</feature>
<dbReference type="PROSITE" id="PS50192">
    <property type="entry name" value="T_SNARE"/>
    <property type="match status" value="2"/>
</dbReference>
<dbReference type="FunFam" id="1.20.5.110:FF:000041">
    <property type="entry name" value="Synaptosomal-associated protein 29"/>
    <property type="match status" value="1"/>
</dbReference>
<dbReference type="Pfam" id="PF12352">
    <property type="entry name" value="V-SNARE_C"/>
    <property type="match status" value="1"/>
</dbReference>
<dbReference type="OMA" id="NLDEMCD"/>
<reference evidence="9" key="1">
    <citation type="submission" date="2011-05" db="EMBL/GenBank/DDBJ databases">
        <authorList>
            <person name="Richards S.R."/>
            <person name="Qu J."/>
            <person name="Jiang H."/>
            <person name="Jhangiani S.N."/>
            <person name="Agravi P."/>
            <person name="Goodspeed R."/>
            <person name="Gross S."/>
            <person name="Mandapat C."/>
            <person name="Jackson L."/>
            <person name="Mathew T."/>
            <person name="Pu L."/>
            <person name="Thornton R."/>
            <person name="Saada N."/>
            <person name="Wilczek-Boney K.B."/>
            <person name="Lee S."/>
            <person name="Kovar C."/>
            <person name="Wu Y."/>
            <person name="Scherer S.E."/>
            <person name="Worley K.C."/>
            <person name="Muzny D.M."/>
            <person name="Gibbs R."/>
        </authorList>
    </citation>
    <scope>NUCLEOTIDE SEQUENCE</scope>
    <source>
        <strain evidence="9">Brora</strain>
    </source>
</reference>
<evidence type="ECO:0000256" key="6">
    <source>
        <dbReference type="SAM" id="MobiDB-lite"/>
    </source>
</evidence>
<dbReference type="GO" id="GO:0019905">
    <property type="term" value="F:syntaxin binding"/>
    <property type="evidence" value="ECO:0007669"/>
    <property type="project" value="TreeGrafter"/>
</dbReference>
<dbReference type="STRING" id="126957.T1IR56"/>
<dbReference type="SMART" id="SM00397">
    <property type="entry name" value="t_SNARE"/>
    <property type="match status" value="2"/>
</dbReference>
<evidence type="ECO:0000256" key="2">
    <source>
        <dbReference type="ARBA" id="ARBA00022448"/>
    </source>
</evidence>
<dbReference type="EnsemblMetazoa" id="SMAR003540-RA">
    <property type="protein sequence ID" value="SMAR003540-PA"/>
    <property type="gene ID" value="SMAR003540"/>
</dbReference>
<evidence type="ECO:0000256" key="3">
    <source>
        <dbReference type="ARBA" id="ARBA00022927"/>
    </source>
</evidence>
<protein>
    <recommendedName>
        <fullName evidence="7">t-SNARE coiled-coil homology domain-containing protein</fullName>
    </recommendedName>
</protein>
<dbReference type="Proteomes" id="UP000014500">
    <property type="component" value="Unassembled WGS sequence"/>
</dbReference>
<keyword evidence="9" id="KW-1185">Reference proteome</keyword>
<dbReference type="PANTHER" id="PTHR19305">
    <property type="entry name" value="SYNAPTOSOMAL ASSOCIATED PROTEIN"/>
    <property type="match status" value="1"/>
</dbReference>
<dbReference type="PANTHER" id="PTHR19305:SF9">
    <property type="entry name" value="SYNAPTOSOMAL-ASSOCIATED PROTEIN 29"/>
    <property type="match status" value="1"/>
</dbReference>
<dbReference type="GO" id="GO:0098793">
    <property type="term" value="C:presynapse"/>
    <property type="evidence" value="ECO:0007669"/>
    <property type="project" value="GOC"/>
</dbReference>
<feature type="coiled-coil region" evidence="5">
    <location>
        <begin position="247"/>
        <end position="281"/>
    </location>
</feature>
<feature type="region of interest" description="Disordered" evidence="6">
    <location>
        <begin position="41"/>
        <end position="60"/>
    </location>
</feature>
<proteinExistence type="inferred from homology"/>
<dbReference type="InterPro" id="IPR000727">
    <property type="entry name" value="T_SNARE_dom"/>
</dbReference>
<reference evidence="8" key="2">
    <citation type="submission" date="2015-02" db="UniProtKB">
        <authorList>
            <consortium name="EnsemblMetazoa"/>
        </authorList>
    </citation>
    <scope>IDENTIFICATION</scope>
</reference>
<dbReference type="GO" id="GO:0005886">
    <property type="term" value="C:plasma membrane"/>
    <property type="evidence" value="ECO:0007669"/>
    <property type="project" value="TreeGrafter"/>
</dbReference>
<dbReference type="GO" id="GO:0031629">
    <property type="term" value="P:synaptic vesicle fusion to presynaptic active zone membrane"/>
    <property type="evidence" value="ECO:0007669"/>
    <property type="project" value="TreeGrafter"/>
</dbReference>
<comment type="similarity">
    <text evidence="1">Belongs to the SNAP-25 family.</text>
</comment>
<name>T1IR56_STRMM</name>